<protein>
    <submittedName>
        <fullName evidence="2">Uncharacterized protein</fullName>
    </submittedName>
</protein>
<dbReference type="AlphaFoldDB" id="A0A1M5I9L2"/>
<reference evidence="3" key="1">
    <citation type="submission" date="2016-11" db="EMBL/GenBank/DDBJ databases">
        <authorList>
            <person name="Varghese N."/>
            <person name="Submissions S."/>
        </authorList>
    </citation>
    <scope>NUCLEOTIDE SEQUENCE [LARGE SCALE GENOMIC DNA]</scope>
    <source>
        <strain evidence="3">YR203</strain>
    </source>
</reference>
<evidence type="ECO:0000313" key="2">
    <source>
        <dbReference type="EMBL" id="SHG24941.1"/>
    </source>
</evidence>
<evidence type="ECO:0000313" key="3">
    <source>
        <dbReference type="Proteomes" id="UP000184108"/>
    </source>
</evidence>
<keyword evidence="1" id="KW-0732">Signal</keyword>
<gene>
    <name evidence="2" type="ORF">SAMN02787073_3790</name>
</gene>
<feature type="chain" id="PRO_5012364105" evidence="1">
    <location>
        <begin position="23"/>
        <end position="164"/>
    </location>
</feature>
<dbReference type="Proteomes" id="UP000184108">
    <property type="component" value="Unassembled WGS sequence"/>
</dbReference>
<organism evidence="2 3">
    <name type="scientific">Chryseobacterium vrystaatense</name>
    <dbReference type="NCBI Taxonomy" id="307480"/>
    <lineage>
        <taxon>Bacteria</taxon>
        <taxon>Pseudomonadati</taxon>
        <taxon>Bacteroidota</taxon>
        <taxon>Flavobacteriia</taxon>
        <taxon>Flavobacteriales</taxon>
        <taxon>Weeksellaceae</taxon>
        <taxon>Chryseobacterium group</taxon>
        <taxon>Chryseobacterium</taxon>
    </lineage>
</organism>
<evidence type="ECO:0000256" key="1">
    <source>
        <dbReference type="SAM" id="SignalP"/>
    </source>
</evidence>
<name>A0A1M5I9L2_9FLAO</name>
<dbReference type="RefSeq" id="WP_073174923.1">
    <property type="nucleotide sequence ID" value="NZ_FQVE01000005.1"/>
</dbReference>
<sequence>MKSILLKILLTISLFFIYNCKAQTATQYITFYNELVPKLNTIIPNKTQFYGQNFSNFSNELMNKNIDIVLLNYEPKMDPGSKYYVLRLYFSNMRMWSVASENSFRYPSISVTFQNEIPKQIEDIAKQNNMQWNNTIQQFFANMKIEKITFIGMNGYNSPDRTVK</sequence>
<feature type="signal peptide" evidence="1">
    <location>
        <begin position="1"/>
        <end position="22"/>
    </location>
</feature>
<proteinExistence type="predicted"/>
<dbReference type="EMBL" id="FQVE01000005">
    <property type="protein sequence ID" value="SHG24941.1"/>
    <property type="molecule type" value="Genomic_DNA"/>
</dbReference>
<accession>A0A1M5I9L2</accession>